<name>A0ABW2A613_9GAMM</name>
<evidence type="ECO:0000313" key="1">
    <source>
        <dbReference type="EMBL" id="MFC6672831.1"/>
    </source>
</evidence>
<gene>
    <name evidence="1" type="ORF">ACFQDL_24185</name>
</gene>
<keyword evidence="2" id="KW-1185">Reference proteome</keyword>
<dbReference type="EMBL" id="JBHSWE010000001">
    <property type="protein sequence ID" value="MFC6672831.1"/>
    <property type="molecule type" value="Genomic_DNA"/>
</dbReference>
<dbReference type="RefSeq" id="WP_379911247.1">
    <property type="nucleotide sequence ID" value="NZ_JBHSWE010000001.1"/>
</dbReference>
<accession>A0ABW2A613</accession>
<reference evidence="2" key="1">
    <citation type="journal article" date="2019" name="Int. J. Syst. Evol. Microbiol.">
        <title>The Global Catalogue of Microorganisms (GCM) 10K type strain sequencing project: providing services to taxonomists for standard genome sequencing and annotation.</title>
        <authorList>
            <consortium name="The Broad Institute Genomics Platform"/>
            <consortium name="The Broad Institute Genome Sequencing Center for Infectious Disease"/>
            <person name="Wu L."/>
            <person name="Ma J."/>
        </authorList>
    </citation>
    <scope>NUCLEOTIDE SEQUENCE [LARGE SCALE GENOMIC DNA]</scope>
    <source>
        <strain evidence="2">NBRC 111756</strain>
    </source>
</reference>
<organism evidence="1 2">
    <name type="scientific">Marinobacterium aestuariivivens</name>
    <dbReference type="NCBI Taxonomy" id="1698799"/>
    <lineage>
        <taxon>Bacteria</taxon>
        <taxon>Pseudomonadati</taxon>
        <taxon>Pseudomonadota</taxon>
        <taxon>Gammaproteobacteria</taxon>
        <taxon>Oceanospirillales</taxon>
        <taxon>Oceanospirillaceae</taxon>
        <taxon>Marinobacterium</taxon>
    </lineage>
</organism>
<sequence length="58" mass="6092">MAGRALGEAVDQALMLDGTFDLQPLLSRYLASGVLIPLCDCAPSPIPSHPYPVRPEGA</sequence>
<comment type="caution">
    <text evidence="1">The sequence shown here is derived from an EMBL/GenBank/DDBJ whole genome shotgun (WGS) entry which is preliminary data.</text>
</comment>
<protein>
    <submittedName>
        <fullName evidence="1">Uncharacterized protein</fullName>
    </submittedName>
</protein>
<proteinExistence type="predicted"/>
<dbReference type="Proteomes" id="UP001596422">
    <property type="component" value="Unassembled WGS sequence"/>
</dbReference>
<evidence type="ECO:0000313" key="2">
    <source>
        <dbReference type="Proteomes" id="UP001596422"/>
    </source>
</evidence>